<dbReference type="eggNOG" id="COG3829">
    <property type="taxonomic scope" value="Bacteria"/>
</dbReference>
<evidence type="ECO:0000256" key="4">
    <source>
        <dbReference type="ARBA" id="ARBA00023015"/>
    </source>
</evidence>
<dbReference type="SMART" id="SM00091">
    <property type="entry name" value="PAS"/>
    <property type="match status" value="1"/>
</dbReference>
<keyword evidence="1" id="KW-0547">Nucleotide-binding</keyword>
<dbReference type="InterPro" id="IPR030828">
    <property type="entry name" value="HTH_TyrR"/>
</dbReference>
<evidence type="ECO:0000256" key="6">
    <source>
        <dbReference type="ARBA" id="ARBA00023163"/>
    </source>
</evidence>
<dbReference type="GO" id="GO:0005524">
    <property type="term" value="F:ATP binding"/>
    <property type="evidence" value="ECO:0007669"/>
    <property type="project" value="UniProtKB-KW"/>
</dbReference>
<proteinExistence type="predicted"/>
<organism evidence="11 12">
    <name type="scientific">Syntrophobacter fumaroxidans (strain DSM 10017 / MPOB)</name>
    <dbReference type="NCBI Taxonomy" id="335543"/>
    <lineage>
        <taxon>Bacteria</taxon>
        <taxon>Pseudomonadati</taxon>
        <taxon>Thermodesulfobacteriota</taxon>
        <taxon>Syntrophobacteria</taxon>
        <taxon>Syntrophobacterales</taxon>
        <taxon>Syntrophobacteraceae</taxon>
        <taxon>Syntrophobacter</taxon>
    </lineage>
</organism>
<evidence type="ECO:0000256" key="5">
    <source>
        <dbReference type="ARBA" id="ARBA00023125"/>
    </source>
</evidence>
<dbReference type="STRING" id="335543.Sfum_3934"/>
<feature type="domain" description="PAS" evidence="10">
    <location>
        <begin position="23"/>
        <end position="82"/>
    </location>
</feature>
<dbReference type="GO" id="GO:0006355">
    <property type="term" value="P:regulation of DNA-templated transcription"/>
    <property type="evidence" value="ECO:0007669"/>
    <property type="project" value="InterPro"/>
</dbReference>
<evidence type="ECO:0000256" key="3">
    <source>
        <dbReference type="ARBA" id="ARBA00022840"/>
    </source>
</evidence>
<dbReference type="SUPFAM" id="SSF46689">
    <property type="entry name" value="Homeodomain-like"/>
    <property type="match status" value="1"/>
</dbReference>
<accession>A0LQA1</accession>
<dbReference type="CDD" id="cd00009">
    <property type="entry name" value="AAA"/>
    <property type="match status" value="1"/>
</dbReference>
<feature type="region of interest" description="Disordered" evidence="8">
    <location>
        <begin position="1"/>
        <end position="21"/>
    </location>
</feature>
<evidence type="ECO:0000313" key="12">
    <source>
        <dbReference type="Proteomes" id="UP000001784"/>
    </source>
</evidence>
<dbReference type="SMART" id="SM00382">
    <property type="entry name" value="AAA"/>
    <property type="match status" value="1"/>
</dbReference>
<dbReference type="InParanoid" id="A0LQA1"/>
<protein>
    <recommendedName>
        <fullName evidence="7">HTH-type transcriptional regulatory protein TyrR</fullName>
    </recommendedName>
</protein>
<dbReference type="InterPro" id="IPR025944">
    <property type="entry name" value="Sigma_54_int_dom_CS"/>
</dbReference>
<dbReference type="PROSITE" id="PS50112">
    <property type="entry name" value="PAS"/>
    <property type="match status" value="1"/>
</dbReference>
<dbReference type="SUPFAM" id="SSF55785">
    <property type="entry name" value="PYP-like sensor domain (PAS domain)"/>
    <property type="match status" value="1"/>
</dbReference>
<evidence type="ECO:0000259" key="10">
    <source>
        <dbReference type="PROSITE" id="PS50112"/>
    </source>
</evidence>
<dbReference type="InterPro" id="IPR000014">
    <property type="entry name" value="PAS"/>
</dbReference>
<name>A0LQA1_SYNFM</name>
<evidence type="ECO:0000256" key="1">
    <source>
        <dbReference type="ARBA" id="ARBA00022741"/>
    </source>
</evidence>
<dbReference type="PROSITE" id="PS00688">
    <property type="entry name" value="SIGMA54_INTERACT_3"/>
    <property type="match status" value="1"/>
</dbReference>
<dbReference type="Gene3D" id="1.10.8.60">
    <property type="match status" value="1"/>
</dbReference>
<dbReference type="InterPro" id="IPR027417">
    <property type="entry name" value="P-loop_NTPase"/>
</dbReference>
<evidence type="ECO:0000256" key="2">
    <source>
        <dbReference type="ARBA" id="ARBA00022797"/>
    </source>
</evidence>
<keyword evidence="5" id="KW-0238">DNA-binding</keyword>
<dbReference type="InterPro" id="IPR003593">
    <property type="entry name" value="AAA+_ATPase"/>
</dbReference>
<sequence length="501" mass="56272">MLVKRGAGISGSQKPERPENKCSSCELEDVLEASHDGLFITDGDGNVLMVNSAWERICGIHRGFVIGKTAQDMVGEKFYTESAAMTAIKAGKKITIMLEMTRGEKIGQKIMATGIPIWGTDGRIRRVVVNVRDITEIIYLKDLLEKTRQLNEIYAAELEQMRLQQITRDCDVVARSPETKRVLEMAAQVAKVDSTVLITGESGCGKEVVANAIHRLSERNEGPLIKINCGAIPENLLESELFGYEAGAFTGAKKQGKPGMFELAEKGTLFLDEVGDLSVNLQVKLLRVLQDHEVVRVGGIKSIPVDSRIVAATNRNLREMVSSGAFREDLYYRLNVVSIEIPPLRERREDIPLLVQYFLERINKRYQFNKRFSPAVVDRFLSYSWPGNIRELENVIERMLVMTEDEEIHSRHLPACMQGPMPPDAGRLVLPHDVSLQRAVEQIERQLLEEALRKYGSTRKAAVALDIDQSTVVRKMKKYRIPSPLETQSSPGLFDDPRLKV</sequence>
<dbReference type="InterPro" id="IPR025943">
    <property type="entry name" value="Sigma_54_int_dom_ATP-bd_2"/>
</dbReference>
<evidence type="ECO:0000256" key="7">
    <source>
        <dbReference type="ARBA" id="ARBA00029500"/>
    </source>
</evidence>
<dbReference type="SUPFAM" id="SSF52540">
    <property type="entry name" value="P-loop containing nucleoside triphosphate hydrolases"/>
    <property type="match status" value="1"/>
</dbReference>
<dbReference type="Pfam" id="PF25601">
    <property type="entry name" value="AAA_lid_14"/>
    <property type="match status" value="1"/>
</dbReference>
<keyword evidence="6" id="KW-0804">Transcription</keyword>
<evidence type="ECO:0000259" key="9">
    <source>
        <dbReference type="PROSITE" id="PS50045"/>
    </source>
</evidence>
<dbReference type="Pfam" id="PF13426">
    <property type="entry name" value="PAS_9"/>
    <property type="match status" value="1"/>
</dbReference>
<feature type="domain" description="Sigma-54 factor interaction" evidence="9">
    <location>
        <begin position="172"/>
        <end position="401"/>
    </location>
</feature>
<dbReference type="KEGG" id="sfu:Sfum_3934"/>
<dbReference type="Gene3D" id="1.10.10.60">
    <property type="entry name" value="Homeodomain-like"/>
    <property type="match status" value="1"/>
</dbReference>
<dbReference type="Gene3D" id="3.30.450.20">
    <property type="entry name" value="PAS domain"/>
    <property type="match status" value="1"/>
</dbReference>
<dbReference type="FunCoup" id="A0LQA1">
    <property type="interactions" value="43"/>
</dbReference>
<dbReference type="Pfam" id="PF18024">
    <property type="entry name" value="HTH_50"/>
    <property type="match status" value="1"/>
</dbReference>
<dbReference type="EMBL" id="CP000478">
    <property type="protein sequence ID" value="ABK19603.1"/>
    <property type="molecule type" value="Genomic_DNA"/>
</dbReference>
<keyword evidence="4" id="KW-0805">Transcription regulation</keyword>
<dbReference type="Proteomes" id="UP000001784">
    <property type="component" value="Chromosome"/>
</dbReference>
<dbReference type="PROSITE" id="PS00676">
    <property type="entry name" value="SIGMA54_INTERACT_2"/>
    <property type="match status" value="1"/>
</dbReference>
<dbReference type="OrthoDB" id="9763792at2"/>
<dbReference type="AlphaFoldDB" id="A0LQA1"/>
<dbReference type="NCBIfam" id="TIGR00229">
    <property type="entry name" value="sensory_box"/>
    <property type="match status" value="1"/>
</dbReference>
<dbReference type="InterPro" id="IPR009057">
    <property type="entry name" value="Homeodomain-like_sf"/>
</dbReference>
<dbReference type="InterPro" id="IPR035965">
    <property type="entry name" value="PAS-like_dom_sf"/>
</dbReference>
<reference evidence="11 12" key="1">
    <citation type="submission" date="2006-10" db="EMBL/GenBank/DDBJ databases">
        <title>Complete sequence of Syntrophobacter fumaroxidans MPOB.</title>
        <authorList>
            <consortium name="US DOE Joint Genome Institute"/>
            <person name="Copeland A."/>
            <person name="Lucas S."/>
            <person name="Lapidus A."/>
            <person name="Barry K."/>
            <person name="Detter J.C."/>
            <person name="Glavina del Rio T."/>
            <person name="Hammon N."/>
            <person name="Israni S."/>
            <person name="Pitluck S."/>
            <person name="Goltsman E.G."/>
            <person name="Martinez M."/>
            <person name="Schmutz J."/>
            <person name="Larimer F."/>
            <person name="Land M."/>
            <person name="Hauser L."/>
            <person name="Kyrpides N."/>
            <person name="Kim E."/>
            <person name="Boone D.R."/>
            <person name="Brockman F."/>
            <person name="Culley D."/>
            <person name="Ferry J."/>
            <person name="Gunsalus R."/>
            <person name="McInerney M.J."/>
            <person name="Morrison M."/>
            <person name="Plugge C."/>
            <person name="Rohlin L."/>
            <person name="Scholten J."/>
            <person name="Sieber J."/>
            <person name="Stams A.J.M."/>
            <person name="Worm P."/>
            <person name="Henstra A.M."/>
            <person name="Richardson P."/>
        </authorList>
    </citation>
    <scope>NUCLEOTIDE SEQUENCE [LARGE SCALE GENOMIC DNA]</scope>
    <source>
        <strain evidence="12">DSM 10017 / MPOB</strain>
    </source>
</reference>
<dbReference type="Pfam" id="PF00158">
    <property type="entry name" value="Sigma54_activat"/>
    <property type="match status" value="1"/>
</dbReference>
<dbReference type="PANTHER" id="PTHR32071:SF57">
    <property type="entry name" value="C4-DICARBOXYLATE TRANSPORT TRANSCRIPTIONAL REGULATORY PROTEIN DCTD"/>
    <property type="match status" value="1"/>
</dbReference>
<dbReference type="GO" id="GO:0003677">
    <property type="term" value="F:DNA binding"/>
    <property type="evidence" value="ECO:0007669"/>
    <property type="project" value="UniProtKB-KW"/>
</dbReference>
<evidence type="ECO:0000256" key="8">
    <source>
        <dbReference type="SAM" id="MobiDB-lite"/>
    </source>
</evidence>
<dbReference type="PANTHER" id="PTHR32071">
    <property type="entry name" value="TRANSCRIPTIONAL REGULATORY PROTEIN"/>
    <property type="match status" value="1"/>
</dbReference>
<evidence type="ECO:0000313" key="11">
    <source>
        <dbReference type="EMBL" id="ABK19603.1"/>
    </source>
</evidence>
<dbReference type="PROSITE" id="PS50045">
    <property type="entry name" value="SIGMA54_INTERACT_4"/>
    <property type="match status" value="1"/>
</dbReference>
<dbReference type="InterPro" id="IPR002078">
    <property type="entry name" value="Sigma_54_int"/>
</dbReference>
<dbReference type="RefSeq" id="WP_011700718.1">
    <property type="nucleotide sequence ID" value="NC_008554.1"/>
</dbReference>
<dbReference type="FunFam" id="3.40.50.300:FF:000006">
    <property type="entry name" value="DNA-binding transcriptional regulator NtrC"/>
    <property type="match status" value="1"/>
</dbReference>
<keyword evidence="12" id="KW-1185">Reference proteome</keyword>
<gene>
    <name evidence="11" type="ordered locus">Sfum_3934</name>
</gene>
<dbReference type="CDD" id="cd00130">
    <property type="entry name" value="PAS"/>
    <property type="match status" value="1"/>
</dbReference>
<keyword evidence="2" id="KW-0058">Aromatic hydrocarbons catabolism</keyword>
<keyword evidence="3" id="KW-0067">ATP-binding</keyword>
<dbReference type="Gene3D" id="3.40.50.300">
    <property type="entry name" value="P-loop containing nucleotide triphosphate hydrolases"/>
    <property type="match status" value="1"/>
</dbReference>
<dbReference type="InterPro" id="IPR058031">
    <property type="entry name" value="AAA_lid_NorR"/>
</dbReference>
<dbReference type="HOGENOM" id="CLU_000445_8_1_7"/>